<comment type="caution">
    <text evidence="1">The sequence shown here is derived from an EMBL/GenBank/DDBJ whole genome shotgun (WGS) entry which is preliminary data.</text>
</comment>
<dbReference type="EMBL" id="MU250535">
    <property type="protein sequence ID" value="KAG7446143.1"/>
    <property type="molecule type" value="Genomic_DNA"/>
</dbReference>
<dbReference type="Gene3D" id="2.40.10.10">
    <property type="entry name" value="Trypsin-like serine proteases"/>
    <property type="match status" value="1"/>
</dbReference>
<accession>A0A9P7VRL1</accession>
<evidence type="ECO:0000313" key="1">
    <source>
        <dbReference type="EMBL" id="KAG7446143.1"/>
    </source>
</evidence>
<protein>
    <submittedName>
        <fullName evidence="1">Uncharacterized protein</fullName>
    </submittedName>
</protein>
<keyword evidence="2" id="KW-1185">Reference proteome</keyword>
<dbReference type="InterPro" id="IPR043504">
    <property type="entry name" value="Peptidase_S1_PA_chymotrypsin"/>
</dbReference>
<gene>
    <name evidence="1" type="ORF">BT62DRAFT_932507</name>
</gene>
<dbReference type="SUPFAM" id="SSF50494">
    <property type="entry name" value="Trypsin-like serine proteases"/>
    <property type="match status" value="1"/>
</dbReference>
<dbReference type="AlphaFoldDB" id="A0A9P7VRL1"/>
<dbReference type="Proteomes" id="UP000812287">
    <property type="component" value="Unassembled WGS sequence"/>
</dbReference>
<organism evidence="1 2">
    <name type="scientific">Guyanagaster necrorhizus</name>
    <dbReference type="NCBI Taxonomy" id="856835"/>
    <lineage>
        <taxon>Eukaryota</taxon>
        <taxon>Fungi</taxon>
        <taxon>Dikarya</taxon>
        <taxon>Basidiomycota</taxon>
        <taxon>Agaricomycotina</taxon>
        <taxon>Agaricomycetes</taxon>
        <taxon>Agaricomycetidae</taxon>
        <taxon>Agaricales</taxon>
        <taxon>Marasmiineae</taxon>
        <taxon>Physalacriaceae</taxon>
        <taxon>Guyanagaster</taxon>
    </lineage>
</organism>
<reference evidence="1" key="1">
    <citation type="submission" date="2020-11" db="EMBL/GenBank/DDBJ databases">
        <title>Adaptations for nitrogen fixation in a non-lichenized fungal sporocarp promotes dispersal by wood-feeding termites.</title>
        <authorList>
            <consortium name="DOE Joint Genome Institute"/>
            <person name="Koch R.A."/>
            <person name="Yoon G."/>
            <person name="Arayal U."/>
            <person name="Lail K."/>
            <person name="Amirebrahimi M."/>
            <person name="Labutti K."/>
            <person name="Lipzen A."/>
            <person name="Riley R."/>
            <person name="Barry K."/>
            <person name="Henrissat B."/>
            <person name="Grigoriev I.V."/>
            <person name="Herr J.R."/>
            <person name="Aime M.C."/>
        </authorList>
    </citation>
    <scope>NUCLEOTIDE SEQUENCE</scope>
    <source>
        <strain evidence="1">MCA 3950</strain>
    </source>
</reference>
<dbReference type="RefSeq" id="XP_043039643.1">
    <property type="nucleotide sequence ID" value="XM_043186367.1"/>
</dbReference>
<name>A0A9P7VRL1_9AGAR</name>
<proteinExistence type="predicted"/>
<dbReference type="InterPro" id="IPR009003">
    <property type="entry name" value="Peptidase_S1_PA"/>
</dbReference>
<dbReference type="GeneID" id="66108664"/>
<sequence length="550" mass="60973">MAAANDSLATLPISAPYPPSPVEARCFYYGLPSRPTLVARSSADIWVEPMGPEAYLIPKESSPVGLHPLREIWEATVGPAMIDYLDFKGVKMTSLDPVRMGYVDESSPPVIIWMGVVPGSLSAKDGVEVATHCKNILSAYNINDVHVEIRESEISYSAGPKMYRPFSTYNATAQAQEPFSTALGLPICAKDSPTIEGTGGFFISDPRNPGKIYLVTARHVVFHSDRDSNELYQHCNSSQPHRDILLFGDAAIEKYINAIEFEIGRKHMIIEDLWDQLEYAKQKGEKNAVAKQKHVLPQLEEASKAIRALKKFLADVSRDWKKQENRVLGHIVLSPPISFGVGEEGFMEDWAVIEIDDSKINLNNFVGNVIDLGTTIPVEKFTVQMFPDALRTWVLFNSIDPSLSRFLENYLLKFDGTISDEEMWKPSWKTVNHDNDPCIMVIKRGYASDLTIGRLNTIRSFTRFYLKGQPIQTSRVVTILPFNSESHAFSSPGDSGSAVVDGKGRLAGLLTGGAGDTEEFDCTYLTSINFLLKCMLEHGLKANLSPSLNA</sequence>
<evidence type="ECO:0000313" key="2">
    <source>
        <dbReference type="Proteomes" id="UP000812287"/>
    </source>
</evidence>
<dbReference type="OrthoDB" id="5424209at2759"/>